<evidence type="ECO:0000259" key="4">
    <source>
        <dbReference type="PROSITE" id="PS50943"/>
    </source>
</evidence>
<keyword evidence="3" id="KW-0804">Transcription</keyword>
<evidence type="ECO:0000256" key="1">
    <source>
        <dbReference type="ARBA" id="ARBA00023015"/>
    </source>
</evidence>
<accession>A0AAI9HRP4</accession>
<reference evidence="5" key="1">
    <citation type="submission" date="2024-02" db="EMBL/GenBank/DDBJ databases">
        <authorList>
            <consortium name="Clinical and Environmental Microbiology Branch: Whole genome sequencing antimicrobial resistance pathogens in the healthcare setting"/>
        </authorList>
    </citation>
    <scope>NUCLEOTIDE SEQUENCE</scope>
    <source>
        <strain evidence="5">2023KU-00017</strain>
    </source>
</reference>
<dbReference type="PANTHER" id="PTHR40661">
    <property type="match status" value="1"/>
</dbReference>
<gene>
    <name evidence="5" type="ORF">PN925_001187</name>
</gene>
<evidence type="ECO:0000256" key="3">
    <source>
        <dbReference type="ARBA" id="ARBA00023163"/>
    </source>
</evidence>
<organism evidence="5">
    <name type="scientific">Morganella morganii</name>
    <name type="common">Proteus morganii</name>
    <dbReference type="NCBI Taxonomy" id="582"/>
    <lineage>
        <taxon>Bacteria</taxon>
        <taxon>Pseudomonadati</taxon>
        <taxon>Pseudomonadota</taxon>
        <taxon>Gammaproteobacteria</taxon>
        <taxon>Enterobacterales</taxon>
        <taxon>Morganellaceae</taxon>
        <taxon>Morganella</taxon>
    </lineage>
</organism>
<evidence type="ECO:0000313" key="5">
    <source>
        <dbReference type="EMBL" id="EMO9455842.1"/>
    </source>
</evidence>
<dbReference type="Pfam" id="PF01381">
    <property type="entry name" value="HTH_3"/>
    <property type="match status" value="1"/>
</dbReference>
<dbReference type="SUPFAM" id="SSF47413">
    <property type="entry name" value="lambda repressor-like DNA-binding domains"/>
    <property type="match status" value="1"/>
</dbReference>
<dbReference type="AlphaFoldDB" id="A0AAI9HRP4"/>
<dbReference type="InterPro" id="IPR010982">
    <property type="entry name" value="Lambda_DNA-bd_dom_sf"/>
</dbReference>
<dbReference type="CDD" id="cd00093">
    <property type="entry name" value="HTH_XRE"/>
    <property type="match status" value="1"/>
</dbReference>
<sequence>MSDSYNEKSEDKTKIRDRIISTTPIVRFGERLKEAMNGITNVELAKRTGMSEATIRKYIAGKIFPTIDSLAIVADACGVSFSWLAFGEEPDENNSSKYTEQKDDFNNELLTAFNRLSHSERELVVEYIYREGINNLVRIAASHTPVLGNDMMLPIVEALPLRPVLKSAIKIGLANNGEYDKEILRILEKIESSSQSNSLAKDKVG</sequence>
<dbReference type="EMBL" id="ABKJEP030000009">
    <property type="protein sequence ID" value="EMO9455842.1"/>
    <property type="molecule type" value="Genomic_DNA"/>
</dbReference>
<dbReference type="PROSITE" id="PS50943">
    <property type="entry name" value="HTH_CROC1"/>
    <property type="match status" value="1"/>
</dbReference>
<protein>
    <submittedName>
        <fullName evidence="5">Helix-turn-helix transcriptional regulator</fullName>
    </submittedName>
</protein>
<name>A0AAI9HRP4_MORMO</name>
<evidence type="ECO:0000256" key="2">
    <source>
        <dbReference type="ARBA" id="ARBA00023125"/>
    </source>
</evidence>
<proteinExistence type="predicted"/>
<dbReference type="InterPro" id="IPR001387">
    <property type="entry name" value="Cro/C1-type_HTH"/>
</dbReference>
<dbReference type="PANTHER" id="PTHR40661:SF3">
    <property type="entry name" value="FELS-1 PROPHAGE TRANSCRIPTIONAL REGULATOR"/>
    <property type="match status" value="1"/>
</dbReference>
<dbReference type="GO" id="GO:0003677">
    <property type="term" value="F:DNA binding"/>
    <property type="evidence" value="ECO:0007669"/>
    <property type="project" value="UniProtKB-KW"/>
</dbReference>
<feature type="domain" description="HTH cro/C1-type" evidence="4">
    <location>
        <begin position="43"/>
        <end position="84"/>
    </location>
</feature>
<comment type="caution">
    <text evidence="5">The sequence shown here is derived from an EMBL/GenBank/DDBJ whole genome shotgun (WGS) entry which is preliminary data.</text>
</comment>
<keyword evidence="2" id="KW-0238">DNA-binding</keyword>
<dbReference type="Gene3D" id="1.10.260.40">
    <property type="entry name" value="lambda repressor-like DNA-binding domains"/>
    <property type="match status" value="1"/>
</dbReference>
<dbReference type="SMART" id="SM00530">
    <property type="entry name" value="HTH_XRE"/>
    <property type="match status" value="1"/>
</dbReference>
<keyword evidence="1" id="KW-0805">Transcription regulation</keyword>